<feature type="transmembrane region" description="Helical" evidence="10">
    <location>
        <begin position="65"/>
        <end position="90"/>
    </location>
</feature>
<dbReference type="AlphaFoldDB" id="A0A336N142"/>
<evidence type="ECO:0000256" key="9">
    <source>
        <dbReference type="ARBA" id="ARBA00023224"/>
    </source>
</evidence>
<dbReference type="GO" id="GO:0007165">
    <property type="term" value="P:signal transduction"/>
    <property type="evidence" value="ECO:0007669"/>
    <property type="project" value="UniProtKB-KW"/>
</dbReference>
<accession>A0A336N142</accession>
<gene>
    <name evidence="13" type="primary">CSON009446</name>
</gene>
<keyword evidence="9" id="KW-0807">Transducer</keyword>
<feature type="signal peptide" evidence="11">
    <location>
        <begin position="1"/>
        <end position="22"/>
    </location>
</feature>
<evidence type="ECO:0000256" key="6">
    <source>
        <dbReference type="ARBA" id="ARBA00022989"/>
    </source>
</evidence>
<dbReference type="EMBL" id="UFQS01003751">
    <property type="protein sequence ID" value="SSX15906.1"/>
    <property type="molecule type" value="Genomic_DNA"/>
</dbReference>
<name>A0A336N142_CULSO</name>
<keyword evidence="2" id="KW-1003">Cell membrane</keyword>
<dbReference type="InterPro" id="IPR004117">
    <property type="entry name" value="7tm6_olfct_rcpt"/>
</dbReference>
<dbReference type="OMA" id="NIFIICH"/>
<evidence type="ECO:0000256" key="11">
    <source>
        <dbReference type="SAM" id="SignalP"/>
    </source>
</evidence>
<sequence length="279" mass="32171">MCKPVVFLFLGTSLLYMPCVGSLSIYKHLQNNETILSFGLSTKFYGISQFESNLRYFTPLFIFDIIIYVPMVVSYGVQVILIPFLCNFIATYLEYIQLRLNAIYIESKQTSQSEARLIKLMKGIYQDHYDAMKFVKALNEIFNGVFLVKVAISSFLYCLLFFILTQVEDNYLLIKAVALVICLQLDVLLICIYGDRLITQSLNISVACYDVKWYNASIKFQKMIAMMIMMTNIPLKVTAWDFGDISIQSYGTIMRRTYSYFTLMHNGSEEQEGAKLNQI</sequence>
<evidence type="ECO:0000313" key="12">
    <source>
        <dbReference type="EMBL" id="SSX15906.1"/>
    </source>
</evidence>
<comment type="subcellular location">
    <subcellularLocation>
        <location evidence="1">Cell membrane</location>
        <topology evidence="1">Multi-pass membrane protein</topology>
    </subcellularLocation>
</comment>
<dbReference type="PANTHER" id="PTHR21137:SF35">
    <property type="entry name" value="ODORANT RECEPTOR 19A-RELATED"/>
    <property type="match status" value="1"/>
</dbReference>
<evidence type="ECO:0000313" key="13">
    <source>
        <dbReference type="EMBL" id="SSX35249.1"/>
    </source>
</evidence>
<organism evidence="13">
    <name type="scientific">Culicoides sonorensis</name>
    <name type="common">Biting midge</name>
    <dbReference type="NCBI Taxonomy" id="179676"/>
    <lineage>
        <taxon>Eukaryota</taxon>
        <taxon>Metazoa</taxon>
        <taxon>Ecdysozoa</taxon>
        <taxon>Arthropoda</taxon>
        <taxon>Hexapoda</taxon>
        <taxon>Insecta</taxon>
        <taxon>Pterygota</taxon>
        <taxon>Neoptera</taxon>
        <taxon>Endopterygota</taxon>
        <taxon>Diptera</taxon>
        <taxon>Nematocera</taxon>
        <taxon>Chironomoidea</taxon>
        <taxon>Ceratopogonidae</taxon>
        <taxon>Ceratopogoninae</taxon>
        <taxon>Culicoides</taxon>
        <taxon>Monoculicoides</taxon>
    </lineage>
</organism>
<dbReference type="Pfam" id="PF02949">
    <property type="entry name" value="7tm_6"/>
    <property type="match status" value="1"/>
</dbReference>
<feature type="transmembrane region" description="Helical" evidence="10">
    <location>
        <begin position="141"/>
        <end position="165"/>
    </location>
</feature>
<dbReference type="PANTHER" id="PTHR21137">
    <property type="entry name" value="ODORANT RECEPTOR"/>
    <property type="match status" value="1"/>
</dbReference>
<dbReference type="EMBL" id="UFQT01003751">
    <property type="protein sequence ID" value="SSX35249.1"/>
    <property type="molecule type" value="Genomic_DNA"/>
</dbReference>
<reference evidence="13" key="2">
    <citation type="submission" date="2018-07" db="EMBL/GenBank/DDBJ databases">
        <authorList>
            <person name="Quirk P.G."/>
            <person name="Krulwich T.A."/>
        </authorList>
    </citation>
    <scope>NUCLEOTIDE SEQUENCE</scope>
</reference>
<keyword evidence="4 10" id="KW-0812">Transmembrane</keyword>
<feature type="transmembrane region" description="Helical" evidence="10">
    <location>
        <begin position="171"/>
        <end position="193"/>
    </location>
</feature>
<evidence type="ECO:0000256" key="7">
    <source>
        <dbReference type="ARBA" id="ARBA00023136"/>
    </source>
</evidence>
<keyword evidence="3" id="KW-0716">Sensory transduction</keyword>
<evidence type="ECO:0000256" key="8">
    <source>
        <dbReference type="ARBA" id="ARBA00023170"/>
    </source>
</evidence>
<keyword evidence="5" id="KW-0552">Olfaction</keyword>
<evidence type="ECO:0000256" key="2">
    <source>
        <dbReference type="ARBA" id="ARBA00022475"/>
    </source>
</evidence>
<keyword evidence="8" id="KW-0675">Receptor</keyword>
<dbReference type="VEuPathDB" id="VectorBase:CSON009446"/>
<evidence type="ECO:0000256" key="5">
    <source>
        <dbReference type="ARBA" id="ARBA00022725"/>
    </source>
</evidence>
<proteinExistence type="predicted"/>
<evidence type="ECO:0000256" key="1">
    <source>
        <dbReference type="ARBA" id="ARBA00004651"/>
    </source>
</evidence>
<reference evidence="12" key="1">
    <citation type="submission" date="2018-04" db="EMBL/GenBank/DDBJ databases">
        <authorList>
            <person name="Go L.Y."/>
            <person name="Mitchell J.A."/>
        </authorList>
    </citation>
    <scope>NUCLEOTIDE SEQUENCE</scope>
    <source>
        <tissue evidence="12">Whole organism</tissue>
    </source>
</reference>
<keyword evidence="7 10" id="KW-0472">Membrane</keyword>
<keyword evidence="11" id="KW-0732">Signal</keyword>
<dbReference type="GO" id="GO:0004984">
    <property type="term" value="F:olfactory receptor activity"/>
    <property type="evidence" value="ECO:0007669"/>
    <property type="project" value="InterPro"/>
</dbReference>
<dbReference type="GO" id="GO:0005886">
    <property type="term" value="C:plasma membrane"/>
    <property type="evidence" value="ECO:0007669"/>
    <property type="project" value="UniProtKB-SubCell"/>
</dbReference>
<evidence type="ECO:0000256" key="3">
    <source>
        <dbReference type="ARBA" id="ARBA00022606"/>
    </source>
</evidence>
<evidence type="ECO:0000256" key="10">
    <source>
        <dbReference type="SAM" id="Phobius"/>
    </source>
</evidence>
<dbReference type="GO" id="GO:0005549">
    <property type="term" value="F:odorant binding"/>
    <property type="evidence" value="ECO:0007669"/>
    <property type="project" value="InterPro"/>
</dbReference>
<protein>
    <submittedName>
        <fullName evidence="13">CSON009446 protein</fullName>
    </submittedName>
</protein>
<keyword evidence="6 10" id="KW-1133">Transmembrane helix</keyword>
<evidence type="ECO:0000256" key="4">
    <source>
        <dbReference type="ARBA" id="ARBA00022692"/>
    </source>
</evidence>
<feature type="chain" id="PRO_5036062414" evidence="11">
    <location>
        <begin position="23"/>
        <end position="279"/>
    </location>
</feature>